<keyword evidence="1" id="KW-0812">Transmembrane</keyword>
<gene>
    <name evidence="2" type="ORF">METZ01_LOCUS298929</name>
</gene>
<evidence type="ECO:0000256" key="1">
    <source>
        <dbReference type="SAM" id="Phobius"/>
    </source>
</evidence>
<proteinExistence type="predicted"/>
<evidence type="ECO:0000313" key="2">
    <source>
        <dbReference type="EMBL" id="SVC46075.1"/>
    </source>
</evidence>
<feature type="non-terminal residue" evidence="2">
    <location>
        <position position="53"/>
    </location>
</feature>
<dbReference type="EMBL" id="UINC01092469">
    <property type="protein sequence ID" value="SVC46075.1"/>
    <property type="molecule type" value="Genomic_DNA"/>
</dbReference>
<keyword evidence="1" id="KW-0472">Membrane</keyword>
<keyword evidence="1" id="KW-1133">Transmembrane helix</keyword>
<name>A0A382MDD4_9ZZZZ</name>
<feature type="transmembrane region" description="Helical" evidence="1">
    <location>
        <begin position="21"/>
        <end position="42"/>
    </location>
</feature>
<reference evidence="2" key="1">
    <citation type="submission" date="2018-05" db="EMBL/GenBank/DDBJ databases">
        <authorList>
            <person name="Lanie J.A."/>
            <person name="Ng W.-L."/>
            <person name="Kazmierczak K.M."/>
            <person name="Andrzejewski T.M."/>
            <person name="Davidsen T.M."/>
            <person name="Wayne K.J."/>
            <person name="Tettelin H."/>
            <person name="Glass J.I."/>
            <person name="Rusch D."/>
            <person name="Podicherti R."/>
            <person name="Tsui H.-C.T."/>
            <person name="Winkler M.E."/>
        </authorList>
    </citation>
    <scope>NUCLEOTIDE SEQUENCE</scope>
</reference>
<dbReference type="AlphaFoldDB" id="A0A382MDD4"/>
<organism evidence="2">
    <name type="scientific">marine metagenome</name>
    <dbReference type="NCBI Taxonomy" id="408172"/>
    <lineage>
        <taxon>unclassified sequences</taxon>
        <taxon>metagenomes</taxon>
        <taxon>ecological metagenomes</taxon>
    </lineage>
</organism>
<accession>A0A382MDD4</accession>
<protein>
    <recommendedName>
        <fullName evidence="3">Type II secretion system protein GspG C-terminal domain-containing protein</fullName>
    </recommendedName>
</protein>
<sequence length="53" mass="5693">MREFIKKAMGRSEKREGGFTLIQLLVFIGIIVALAAITVPLVTKFAGKGDEGA</sequence>
<evidence type="ECO:0008006" key="3">
    <source>
        <dbReference type="Google" id="ProtNLM"/>
    </source>
</evidence>